<dbReference type="PANTHER" id="PTHR31781">
    <property type="entry name" value="UNC80"/>
    <property type="match status" value="1"/>
</dbReference>
<gene>
    <name evidence="3" type="ORF">EW026_g5650</name>
</gene>
<feature type="compositionally biased region" description="Polar residues" evidence="1">
    <location>
        <begin position="189"/>
        <end position="205"/>
    </location>
</feature>
<dbReference type="AlphaFoldDB" id="A0A4S4KF77"/>
<evidence type="ECO:0000256" key="1">
    <source>
        <dbReference type="SAM" id="MobiDB-lite"/>
    </source>
</evidence>
<feature type="domain" description="Protein UNC80 C-terminal" evidence="2">
    <location>
        <begin position="372"/>
        <end position="464"/>
    </location>
</feature>
<evidence type="ECO:0000259" key="2">
    <source>
        <dbReference type="Pfam" id="PF20262"/>
    </source>
</evidence>
<dbReference type="SUPFAM" id="SSF48371">
    <property type="entry name" value="ARM repeat"/>
    <property type="match status" value="1"/>
</dbReference>
<dbReference type="InterPro" id="IPR046460">
    <property type="entry name" value="UNC80_C"/>
</dbReference>
<dbReference type="Pfam" id="PF20262">
    <property type="entry name" value="UNC80_C"/>
    <property type="match status" value="1"/>
</dbReference>
<evidence type="ECO:0000313" key="3">
    <source>
        <dbReference type="EMBL" id="THG96127.1"/>
    </source>
</evidence>
<dbReference type="GO" id="GO:0055080">
    <property type="term" value="P:monoatomic cation homeostasis"/>
    <property type="evidence" value="ECO:0007669"/>
    <property type="project" value="TreeGrafter"/>
</dbReference>
<protein>
    <recommendedName>
        <fullName evidence="2">Protein UNC80 C-terminal domain-containing protein</fullName>
    </recommendedName>
</protein>
<comment type="caution">
    <text evidence="3">The sequence shown here is derived from an EMBL/GenBank/DDBJ whole genome shotgun (WGS) entry which is preliminary data.</text>
</comment>
<sequence length="549" mass="61425">MKRLSEMTDVVQSTILELLVTVSALLTPEQFRQLGPVLWIHCMDEPHAPVVASTCFLIMQFAEKQPEEFTALIETGLASEEAHILSQDVILDRNHRRPFKLQRPPVLFVATDIGSSLFVYEDDSDYKDINGHVIPVELRRRLSEIGWAQEDRVVDQRIQRIRTPMSLLPSQQLERLDTGNDELLPGELQSVSPEPSPTKSPTGDTSLVRRDSTPVAKSQGVKRRPVFVSALVALFPKLASMVADRDLIVASAAQELIADFMRDDPSLLSRTVFHLITGDEPSLTVAISTLRAFLHIRHALPPGMAHHILNHLTGYLKSSVRQADTSNPLRGYAYTIPVIAKLVNQVSKISIHGLNRILLVHGDDIGIVAHTMLALMTAMMKTYVEAEYHGNIRYTIEYAANRFYALHQESFIFQSFDVMAQILDFPHVDGPWIAGGIYALFSTLKGGVSASTPDAAGIHDLNKAQEQEALMVTLAEEVPQTFLASLKRGNQDKHEVSIPVREEYEGKRLRLDDLVRLFLTVIAHNPAIQHGTSRRNRCPWKYPTFAYGD</sequence>
<dbReference type="Proteomes" id="UP000309038">
    <property type="component" value="Unassembled WGS sequence"/>
</dbReference>
<accession>A0A4S4KF77</accession>
<proteinExistence type="predicted"/>
<feature type="region of interest" description="Disordered" evidence="1">
    <location>
        <begin position="182"/>
        <end position="217"/>
    </location>
</feature>
<name>A0A4S4KF77_9APHY</name>
<organism evidence="3 4">
    <name type="scientific">Hermanssonia centrifuga</name>
    <dbReference type="NCBI Taxonomy" id="98765"/>
    <lineage>
        <taxon>Eukaryota</taxon>
        <taxon>Fungi</taxon>
        <taxon>Dikarya</taxon>
        <taxon>Basidiomycota</taxon>
        <taxon>Agaricomycotina</taxon>
        <taxon>Agaricomycetes</taxon>
        <taxon>Polyporales</taxon>
        <taxon>Meruliaceae</taxon>
        <taxon>Hermanssonia</taxon>
    </lineage>
</organism>
<keyword evidence="4" id="KW-1185">Reference proteome</keyword>
<dbReference type="GO" id="GO:0005261">
    <property type="term" value="F:monoatomic cation channel activity"/>
    <property type="evidence" value="ECO:0007669"/>
    <property type="project" value="TreeGrafter"/>
</dbReference>
<reference evidence="3 4" key="1">
    <citation type="submission" date="2019-02" db="EMBL/GenBank/DDBJ databases">
        <title>Genome sequencing of the rare red list fungi Phlebia centrifuga.</title>
        <authorList>
            <person name="Buettner E."/>
            <person name="Kellner H."/>
        </authorList>
    </citation>
    <scope>NUCLEOTIDE SEQUENCE [LARGE SCALE GENOMIC DNA]</scope>
    <source>
        <strain evidence="3 4">DSM 108282</strain>
    </source>
</reference>
<dbReference type="EMBL" id="SGPJ01000259">
    <property type="protein sequence ID" value="THG96127.1"/>
    <property type="molecule type" value="Genomic_DNA"/>
</dbReference>
<dbReference type="GO" id="GO:0034703">
    <property type="term" value="C:cation channel complex"/>
    <property type="evidence" value="ECO:0007669"/>
    <property type="project" value="TreeGrafter"/>
</dbReference>
<dbReference type="InterPro" id="IPR016024">
    <property type="entry name" value="ARM-type_fold"/>
</dbReference>
<evidence type="ECO:0000313" key="4">
    <source>
        <dbReference type="Proteomes" id="UP000309038"/>
    </source>
</evidence>
<dbReference type="PANTHER" id="PTHR31781:SF1">
    <property type="entry name" value="PROTEIN UNC-80 HOMOLOG"/>
    <property type="match status" value="1"/>
</dbReference>